<dbReference type="AlphaFoldDB" id="A0A417Y709"/>
<organism evidence="2 3">
    <name type="scientific">Nocardioides immobilis</name>
    <dbReference type="NCBI Taxonomy" id="2049295"/>
    <lineage>
        <taxon>Bacteria</taxon>
        <taxon>Bacillati</taxon>
        <taxon>Actinomycetota</taxon>
        <taxon>Actinomycetes</taxon>
        <taxon>Propionibacteriales</taxon>
        <taxon>Nocardioidaceae</taxon>
        <taxon>Nocardioides</taxon>
    </lineage>
</organism>
<evidence type="ECO:0000313" key="3">
    <source>
        <dbReference type="Proteomes" id="UP000283644"/>
    </source>
</evidence>
<dbReference type="EMBL" id="QXGH01000010">
    <property type="protein sequence ID" value="RHW28439.1"/>
    <property type="molecule type" value="Genomic_DNA"/>
</dbReference>
<proteinExistence type="predicted"/>
<gene>
    <name evidence="2" type="ORF">D0Z08_03820</name>
</gene>
<dbReference type="OrthoDB" id="3820798at2"/>
<feature type="transmembrane region" description="Helical" evidence="1">
    <location>
        <begin position="9"/>
        <end position="32"/>
    </location>
</feature>
<accession>A0A417Y709</accession>
<comment type="caution">
    <text evidence="2">The sequence shown here is derived from an EMBL/GenBank/DDBJ whole genome shotgun (WGS) entry which is preliminary data.</text>
</comment>
<feature type="transmembrane region" description="Helical" evidence="1">
    <location>
        <begin position="194"/>
        <end position="217"/>
    </location>
</feature>
<protein>
    <recommendedName>
        <fullName evidence="4">DUF4386 domain-containing protein</fullName>
    </recommendedName>
</protein>
<sequence length="234" mass="25904">MEARVHRVLIWTGPLMVGVWFATFIFVMGFFPPSAPSASAEEIKQLYADDPTLIRLGLVVVMAASALLVPWAAAISGQLKRIEGARILAATQLVSCGLLSLEFITPIGVWMAAAFRYDERPAVVTEALHDVGWILFVTVIWSLWVQMWCITAAIFIDRRPEPILPRWLAYLTAWAAVLITPAGMVLFFKDGPFAWDGIVGIYIPLAAFAIWMGCLSYQVHRALTRQILEGSEPG</sequence>
<reference evidence="2 3" key="1">
    <citation type="submission" date="2018-09" db="EMBL/GenBank/DDBJ databases">
        <title>Genome sequencing of Nocardioides immobilis CCTCC AB 2017083 for comparison to Nocardioides silvaticus.</title>
        <authorList>
            <person name="Li C."/>
            <person name="Wang G."/>
        </authorList>
    </citation>
    <scope>NUCLEOTIDE SEQUENCE [LARGE SCALE GENOMIC DNA]</scope>
    <source>
        <strain evidence="2 3">CCTCC AB 2017083</strain>
    </source>
</reference>
<evidence type="ECO:0000313" key="2">
    <source>
        <dbReference type="EMBL" id="RHW28439.1"/>
    </source>
</evidence>
<dbReference type="Proteomes" id="UP000283644">
    <property type="component" value="Unassembled WGS sequence"/>
</dbReference>
<evidence type="ECO:0008006" key="4">
    <source>
        <dbReference type="Google" id="ProtNLM"/>
    </source>
</evidence>
<name>A0A417Y709_9ACTN</name>
<feature type="transmembrane region" description="Helical" evidence="1">
    <location>
        <begin position="52"/>
        <end position="75"/>
    </location>
</feature>
<keyword evidence="1" id="KW-1133">Transmembrane helix</keyword>
<keyword evidence="1" id="KW-0812">Transmembrane</keyword>
<keyword evidence="1" id="KW-0472">Membrane</keyword>
<feature type="transmembrane region" description="Helical" evidence="1">
    <location>
        <begin position="87"/>
        <end position="113"/>
    </location>
</feature>
<feature type="transmembrane region" description="Helical" evidence="1">
    <location>
        <begin position="133"/>
        <end position="156"/>
    </location>
</feature>
<evidence type="ECO:0000256" key="1">
    <source>
        <dbReference type="SAM" id="Phobius"/>
    </source>
</evidence>
<dbReference type="RefSeq" id="WP_118923466.1">
    <property type="nucleotide sequence ID" value="NZ_QXGH01000010.1"/>
</dbReference>
<feature type="transmembrane region" description="Helical" evidence="1">
    <location>
        <begin position="168"/>
        <end position="188"/>
    </location>
</feature>
<keyword evidence="3" id="KW-1185">Reference proteome</keyword>